<evidence type="ECO:0000313" key="9">
    <source>
        <dbReference type="Proteomes" id="UP000175989"/>
    </source>
</evidence>
<accession>A0A1E7WB34</accession>
<keyword evidence="4" id="KW-0804">Transcription</keyword>
<dbReference type="InterPro" id="IPR002197">
    <property type="entry name" value="HTH_Fis"/>
</dbReference>
<evidence type="ECO:0000259" key="7">
    <source>
        <dbReference type="PROSITE" id="PS50110"/>
    </source>
</evidence>
<dbReference type="GO" id="GO:0006355">
    <property type="term" value="P:regulation of DNA-templated transcription"/>
    <property type="evidence" value="ECO:0007669"/>
    <property type="project" value="InterPro"/>
</dbReference>
<dbReference type="SMART" id="SM00382">
    <property type="entry name" value="AAA"/>
    <property type="match status" value="1"/>
</dbReference>
<evidence type="ECO:0000313" key="8">
    <source>
        <dbReference type="EMBL" id="OEZ93853.1"/>
    </source>
</evidence>
<dbReference type="AlphaFoldDB" id="A0A1E7WB34"/>
<protein>
    <submittedName>
        <fullName evidence="8">Transcriptional regulatory protein ZraR</fullName>
    </submittedName>
</protein>
<dbReference type="InterPro" id="IPR025943">
    <property type="entry name" value="Sigma_54_int_dom_ATP-bd_2"/>
</dbReference>
<dbReference type="InterPro" id="IPR058031">
    <property type="entry name" value="AAA_lid_NorR"/>
</dbReference>
<gene>
    <name evidence="8" type="primary">zraR_5</name>
    <name evidence="8" type="ORF">DUPY_47200</name>
</gene>
<dbReference type="Proteomes" id="UP000175989">
    <property type="component" value="Unassembled WGS sequence"/>
</dbReference>
<evidence type="ECO:0000256" key="1">
    <source>
        <dbReference type="ARBA" id="ARBA00022741"/>
    </source>
</evidence>
<keyword evidence="2" id="KW-0067">ATP-binding</keyword>
<dbReference type="Pfam" id="PF25601">
    <property type="entry name" value="AAA_lid_14"/>
    <property type="match status" value="1"/>
</dbReference>
<reference evidence="9" key="1">
    <citation type="journal article" date="2016" name="Front. Microbiol.">
        <title>Molecular Keys to the Janthinobacterium and Duganella spp. Interaction with the Plant Pathogen Fusarium graminearum.</title>
        <authorList>
            <person name="Haack F.S."/>
            <person name="Poehlein A."/>
            <person name="Kroger C."/>
            <person name="Voigt C.A."/>
            <person name="Piepenbring M."/>
            <person name="Bode H.B."/>
            <person name="Daniel R."/>
            <person name="Schafer W."/>
            <person name="Streit W.R."/>
        </authorList>
    </citation>
    <scope>NUCLEOTIDE SEQUENCE [LARGE SCALE GENOMIC DNA]</scope>
    <source>
        <strain evidence="9">T54</strain>
    </source>
</reference>
<dbReference type="PRINTS" id="PR01590">
    <property type="entry name" value="HTHFIS"/>
</dbReference>
<dbReference type="SUPFAM" id="SSF52540">
    <property type="entry name" value="P-loop containing nucleoside triphosphate hydrolases"/>
    <property type="match status" value="1"/>
</dbReference>
<evidence type="ECO:0000256" key="3">
    <source>
        <dbReference type="ARBA" id="ARBA00023015"/>
    </source>
</evidence>
<dbReference type="FunFam" id="3.40.50.300:FF:000006">
    <property type="entry name" value="DNA-binding transcriptional regulator NtrC"/>
    <property type="match status" value="1"/>
</dbReference>
<dbReference type="InterPro" id="IPR001789">
    <property type="entry name" value="Sig_transdc_resp-reg_receiver"/>
</dbReference>
<dbReference type="PANTHER" id="PTHR32071:SF122">
    <property type="entry name" value="SIGMA FACTOR"/>
    <property type="match status" value="1"/>
</dbReference>
<feature type="modified residue" description="4-aspartylphosphate" evidence="5">
    <location>
        <position position="12"/>
    </location>
</feature>
<dbReference type="Gene3D" id="1.10.10.60">
    <property type="entry name" value="Homeodomain-like"/>
    <property type="match status" value="1"/>
</dbReference>
<dbReference type="SUPFAM" id="SSF52172">
    <property type="entry name" value="CheY-like"/>
    <property type="match status" value="1"/>
</dbReference>
<dbReference type="EMBL" id="LROM01000140">
    <property type="protein sequence ID" value="OEZ93853.1"/>
    <property type="molecule type" value="Genomic_DNA"/>
</dbReference>
<dbReference type="InterPro" id="IPR002078">
    <property type="entry name" value="Sigma_54_int"/>
</dbReference>
<dbReference type="Pfam" id="PF00072">
    <property type="entry name" value="Response_reg"/>
    <property type="match status" value="1"/>
</dbReference>
<dbReference type="Gene3D" id="3.40.50.2300">
    <property type="match status" value="1"/>
</dbReference>
<dbReference type="PANTHER" id="PTHR32071">
    <property type="entry name" value="TRANSCRIPTIONAL REGULATORY PROTEIN"/>
    <property type="match status" value="1"/>
</dbReference>
<dbReference type="InterPro" id="IPR003593">
    <property type="entry name" value="AAA+_ATPase"/>
</dbReference>
<dbReference type="SUPFAM" id="SSF46689">
    <property type="entry name" value="Homeodomain-like"/>
    <property type="match status" value="1"/>
</dbReference>
<proteinExistence type="predicted"/>
<dbReference type="PROSITE" id="PS50045">
    <property type="entry name" value="SIGMA54_INTERACT_4"/>
    <property type="match status" value="1"/>
</dbReference>
<organism evidence="8 9">
    <name type="scientific">Duganella phyllosphaerae</name>
    <dbReference type="NCBI Taxonomy" id="762836"/>
    <lineage>
        <taxon>Bacteria</taxon>
        <taxon>Pseudomonadati</taxon>
        <taxon>Pseudomonadota</taxon>
        <taxon>Betaproteobacteria</taxon>
        <taxon>Burkholderiales</taxon>
        <taxon>Oxalobacteraceae</taxon>
        <taxon>Telluria group</taxon>
        <taxon>Duganella</taxon>
    </lineage>
</organism>
<feature type="domain" description="Sigma-54 factor interaction" evidence="6">
    <location>
        <begin position="100"/>
        <end position="325"/>
    </location>
</feature>
<feature type="domain" description="Response regulatory" evidence="7">
    <location>
        <begin position="1"/>
        <end position="77"/>
    </location>
</feature>
<keyword evidence="5" id="KW-0597">Phosphoprotein</keyword>
<dbReference type="PROSITE" id="PS50110">
    <property type="entry name" value="RESPONSE_REGULATORY"/>
    <property type="match status" value="1"/>
</dbReference>
<dbReference type="Gene3D" id="1.10.8.60">
    <property type="match status" value="1"/>
</dbReference>
<dbReference type="CDD" id="cd00009">
    <property type="entry name" value="AAA"/>
    <property type="match status" value="1"/>
</dbReference>
<dbReference type="Pfam" id="PF00158">
    <property type="entry name" value="Sigma54_activat"/>
    <property type="match status" value="1"/>
</dbReference>
<evidence type="ECO:0000259" key="6">
    <source>
        <dbReference type="PROSITE" id="PS50045"/>
    </source>
</evidence>
<dbReference type="Gene3D" id="3.40.50.300">
    <property type="entry name" value="P-loop containing nucleotide triphosphate hydrolases"/>
    <property type="match status" value="1"/>
</dbReference>
<evidence type="ECO:0000256" key="5">
    <source>
        <dbReference type="PROSITE-ProRule" id="PRU00169"/>
    </source>
</evidence>
<dbReference type="GO" id="GO:0000160">
    <property type="term" value="P:phosphorelay signal transduction system"/>
    <property type="evidence" value="ECO:0007669"/>
    <property type="project" value="InterPro"/>
</dbReference>
<dbReference type="PATRIC" id="fig|762836.4.peg.4857"/>
<dbReference type="InterPro" id="IPR009057">
    <property type="entry name" value="Homeodomain-like_sf"/>
</dbReference>
<dbReference type="InterPro" id="IPR027417">
    <property type="entry name" value="P-loop_NTPase"/>
</dbReference>
<dbReference type="PROSITE" id="PS00676">
    <property type="entry name" value="SIGMA54_INTERACT_2"/>
    <property type="match status" value="1"/>
</dbReference>
<dbReference type="InterPro" id="IPR025662">
    <property type="entry name" value="Sigma_54_int_dom_ATP-bd_1"/>
</dbReference>
<evidence type="ECO:0000256" key="4">
    <source>
        <dbReference type="ARBA" id="ARBA00023163"/>
    </source>
</evidence>
<keyword evidence="9" id="KW-1185">Reference proteome</keyword>
<comment type="caution">
    <text evidence="8">The sequence shown here is derived from an EMBL/GenBank/DDBJ whole genome shotgun (WGS) entry which is preliminary data.</text>
</comment>
<dbReference type="InterPro" id="IPR011006">
    <property type="entry name" value="CheY-like_superfamily"/>
</dbReference>
<dbReference type="GO" id="GO:0043565">
    <property type="term" value="F:sequence-specific DNA binding"/>
    <property type="evidence" value="ECO:0007669"/>
    <property type="project" value="InterPro"/>
</dbReference>
<keyword evidence="1" id="KW-0547">Nucleotide-binding</keyword>
<sequence>MGAGGIAAAIVDLRLPGDDGLALLRAAPEIAPDVPCIMLTAYASGANTIEAMRLGAFDHLTKPIGRSVLAETLARALRARAANGVDTEMDNAVADPDDTMVSNSEAMRAIFKRIGLVADSDNSVLVLGETGTGKELVAQALHRNSARVQGPFVAVNCAAIPADLLESELFGHVKGAFSGATADRPGRFREADGGTLFLDEIGDMALPTQAKILRVLQERVVTPLGGRHAQAVNLRVVAATHRDLEREVVEGRFRADLLYRLQVITIVLPPLRERHGDIEVLLAHFLHHGGGRSKRLSDAALAALRAHDWRGNVRELRNTVQRAIALSEGDLIEERHLGLATAAGASAASVGATDAAPAGTPSRATGPAAAIGSVDAVAALADGVAAAPGGVAGATGAALGAGSVTSVPLAADVPAIDWDGNLDQAVAQLEAAMLVRALAASDGNRSQAARRLGLSRQQLYRKLAQYGLDV</sequence>
<name>A0A1E7WB34_9BURK</name>
<dbReference type="GO" id="GO:0005524">
    <property type="term" value="F:ATP binding"/>
    <property type="evidence" value="ECO:0007669"/>
    <property type="project" value="UniProtKB-KW"/>
</dbReference>
<evidence type="ECO:0000256" key="2">
    <source>
        <dbReference type="ARBA" id="ARBA00022840"/>
    </source>
</evidence>
<dbReference type="Pfam" id="PF02954">
    <property type="entry name" value="HTH_8"/>
    <property type="match status" value="1"/>
</dbReference>
<dbReference type="PROSITE" id="PS00675">
    <property type="entry name" value="SIGMA54_INTERACT_1"/>
    <property type="match status" value="1"/>
</dbReference>
<keyword evidence="3" id="KW-0805">Transcription regulation</keyword>